<accession>W7UER4</accession>
<gene>
    <name evidence="3" type="ORF">RF007C_07835</name>
</gene>
<dbReference type="EMBL" id="ATAX01000035">
    <property type="protein sequence ID" value="EWM52438.1"/>
    <property type="molecule type" value="Genomic_DNA"/>
</dbReference>
<dbReference type="AlphaFoldDB" id="W7UER4"/>
<feature type="region of interest" description="Disordered" evidence="1">
    <location>
        <begin position="24"/>
        <end position="60"/>
    </location>
</feature>
<dbReference type="PROSITE" id="PS51257">
    <property type="entry name" value="PROKAR_LIPOPROTEIN"/>
    <property type="match status" value="1"/>
</dbReference>
<evidence type="ECO:0000256" key="2">
    <source>
        <dbReference type="SAM" id="SignalP"/>
    </source>
</evidence>
<protein>
    <submittedName>
        <fullName evidence="3">Uncharacterized protein</fullName>
    </submittedName>
</protein>
<proteinExistence type="predicted"/>
<dbReference type="RefSeq" id="WP_037300888.1">
    <property type="nucleotide sequence ID" value="NZ_ATAX01000035.1"/>
</dbReference>
<feature type="signal peptide" evidence="2">
    <location>
        <begin position="1"/>
        <end position="20"/>
    </location>
</feature>
<evidence type="ECO:0000256" key="1">
    <source>
        <dbReference type="SAM" id="MobiDB-lite"/>
    </source>
</evidence>
<comment type="caution">
    <text evidence="3">The sequence shown here is derived from an EMBL/GenBank/DDBJ whole genome shotgun (WGS) entry which is preliminary data.</text>
</comment>
<dbReference type="Proteomes" id="UP000019365">
    <property type="component" value="Unassembled WGS sequence"/>
</dbReference>
<name>W7UER4_RUMFL</name>
<feature type="chain" id="PRO_5039240703" evidence="2">
    <location>
        <begin position="21"/>
        <end position="337"/>
    </location>
</feature>
<feature type="compositionally biased region" description="Low complexity" evidence="1">
    <location>
        <begin position="33"/>
        <end position="49"/>
    </location>
</feature>
<keyword evidence="2" id="KW-0732">Signal</keyword>
<dbReference type="OrthoDB" id="1819272at2"/>
<reference evidence="3 4" key="1">
    <citation type="journal article" date="2014" name="PLoS ONE">
        <title>Rumen cellulosomics: divergent fiber-degrading strategies revealed by comparative genome-wide analysis of six ruminococcal strains.</title>
        <authorList>
            <person name="Dassa B."/>
            <person name="Borovok I."/>
            <person name="Ruimy-Israeli V."/>
            <person name="Lamed R."/>
            <person name="Flint H.J."/>
            <person name="Duncan S.H."/>
            <person name="Henrissat B."/>
            <person name="Coutinho P."/>
            <person name="Morrison M."/>
            <person name="Mosoni P."/>
            <person name="Yeoman C.J."/>
            <person name="White B.A."/>
            <person name="Bayer E.A."/>
        </authorList>
    </citation>
    <scope>NUCLEOTIDE SEQUENCE [LARGE SCALE GENOMIC DNA]</scope>
    <source>
        <strain evidence="3 4">007c</strain>
    </source>
</reference>
<evidence type="ECO:0000313" key="4">
    <source>
        <dbReference type="Proteomes" id="UP000019365"/>
    </source>
</evidence>
<organism evidence="3 4">
    <name type="scientific">Ruminococcus flavefaciens 007c</name>
    <dbReference type="NCBI Taxonomy" id="1341157"/>
    <lineage>
        <taxon>Bacteria</taxon>
        <taxon>Bacillati</taxon>
        <taxon>Bacillota</taxon>
        <taxon>Clostridia</taxon>
        <taxon>Eubacteriales</taxon>
        <taxon>Oscillospiraceae</taxon>
        <taxon>Ruminococcus</taxon>
    </lineage>
</organism>
<evidence type="ECO:0000313" key="3">
    <source>
        <dbReference type="EMBL" id="EWM52438.1"/>
    </source>
</evidence>
<dbReference type="PATRIC" id="fig|1341157.4.peg.2811"/>
<keyword evidence="4" id="KW-1185">Reference proteome</keyword>
<sequence>MNRRALTCALAVLLTVSVFGCGREDKRADPEENTTAAEITASTAPASAEETQEETTARRKNKDGFGMLGYVRKSKKSSENSIAATLTRAMCCVLVDKEKKIAGDVVYSHSDGEDELNKNVRDTYFSPAEDIEYIMGTDESGYPKWLLCSKNTNKDRYVGVYGNIDNADELRDMKWPEVLELYSFREKEYTGVTLENDVQADQDGQTQRITLGDGTPIKYEGLDRLDLLALSIGMEYIVGVSQKPFCYYGRWGADEAFTADVPWEVPEHGDMEFIIELSGFEIGRVMCWETDTDKSLVGKYNFKGERQYLSGSSWDEVLEYFGYTQGEYVEYNMDERN</sequence>